<evidence type="ECO:0000313" key="3">
    <source>
        <dbReference type="Proteomes" id="UP000070226"/>
    </source>
</evidence>
<gene>
    <name evidence="2" type="ORF">HMPREF3233_00211</name>
</gene>
<dbReference type="PANTHER" id="PTHR43404">
    <property type="entry name" value="LIPOPOLYSACCHARIDE CHOLINEPHOSPHOTRANSFERASE LICD"/>
    <property type="match status" value="1"/>
</dbReference>
<accession>A0A133S6X5</accession>
<comment type="caution">
    <text evidence="2">The sequence shown here is derived from an EMBL/GenBank/DDBJ whole genome shotgun (WGS) entry which is preliminary data.</text>
</comment>
<dbReference type="PANTHER" id="PTHR43404:SF2">
    <property type="entry name" value="LIPOPOLYSACCHARIDE CHOLINEPHOSPHOTRANSFERASE LICD"/>
    <property type="match status" value="1"/>
</dbReference>
<dbReference type="STRING" id="39777.B7L28_03240"/>
<dbReference type="Pfam" id="PF04991">
    <property type="entry name" value="LicD"/>
    <property type="match status" value="1"/>
</dbReference>
<evidence type="ECO:0000313" key="2">
    <source>
        <dbReference type="EMBL" id="KXA65441.1"/>
    </source>
</evidence>
<evidence type="ECO:0000259" key="1">
    <source>
        <dbReference type="Pfam" id="PF04991"/>
    </source>
</evidence>
<dbReference type="EMBL" id="LRQT01000004">
    <property type="protein sequence ID" value="KXA65441.1"/>
    <property type="molecule type" value="Genomic_DNA"/>
</dbReference>
<sequence>MAETTAHDIQAKELNMLLVFKEFCDAHNLRFYLCGGGLIGAIRHKGFIPWDDDLDIFMPRPDYERLAELWPIHGDKRYTYCRTTRDKIYHDAGASIRDEETTFINRHSVNEDICHGLALEIMPIDGCPKGTVKRFFQLMWAMTFALFNAQRLPDNKGKVYRMLAGCIYKVISKPSWRYHIWRFAEKQMSQYDFDTSHEVTELIGSLKGMKLRHPRQDFDHVVYKEFEGHQIPVMAGYERYLRLIWGDYMQLPPVEQRVAKHDAVYIDMDRSYTNYKGIHYLVNTHR</sequence>
<reference evidence="2 3" key="1">
    <citation type="submission" date="2016-01" db="EMBL/GenBank/DDBJ databases">
        <authorList>
            <person name="Oliw E.H."/>
        </authorList>
    </citation>
    <scope>NUCLEOTIDE SEQUENCE [LARGE SCALE GENOMIC DNA]</scope>
    <source>
        <strain evidence="2 3">CMW7756B</strain>
    </source>
</reference>
<proteinExistence type="predicted"/>
<dbReference type="AlphaFoldDB" id="A0A133S6X5"/>
<dbReference type="InterPro" id="IPR052942">
    <property type="entry name" value="LPS_cholinephosphotransferase"/>
</dbReference>
<dbReference type="InterPro" id="IPR007074">
    <property type="entry name" value="LicD/FKTN/FKRP_NTP_transf"/>
</dbReference>
<dbReference type="GO" id="GO:0009100">
    <property type="term" value="P:glycoprotein metabolic process"/>
    <property type="evidence" value="ECO:0007669"/>
    <property type="project" value="UniProtKB-ARBA"/>
</dbReference>
<dbReference type="Proteomes" id="UP000070226">
    <property type="component" value="Unassembled WGS sequence"/>
</dbReference>
<protein>
    <submittedName>
        <fullName evidence="2">LICD family protein</fullName>
    </submittedName>
</protein>
<dbReference type="RefSeq" id="WP_005384240.1">
    <property type="nucleotide sequence ID" value="NZ_CABKSO010000001.1"/>
</dbReference>
<dbReference type="PATRIC" id="fig|39777.7.peg.204"/>
<dbReference type="GeneID" id="57773374"/>
<feature type="domain" description="LicD/FKTN/FKRP nucleotidyltransferase" evidence="1">
    <location>
        <begin position="24"/>
        <end position="245"/>
    </location>
</feature>
<name>A0A133S6X5_9FIRM</name>
<organism evidence="2">
    <name type="scientific">Veillonella atypica</name>
    <dbReference type="NCBI Taxonomy" id="39777"/>
    <lineage>
        <taxon>Bacteria</taxon>
        <taxon>Bacillati</taxon>
        <taxon>Bacillota</taxon>
        <taxon>Negativicutes</taxon>
        <taxon>Veillonellales</taxon>
        <taxon>Veillonellaceae</taxon>
        <taxon>Veillonella</taxon>
    </lineage>
</organism>